<evidence type="ECO:0000313" key="7">
    <source>
        <dbReference type="EMBL" id="CAA6807202.1"/>
    </source>
</evidence>
<keyword evidence="2 4" id="KW-0663">Pyridoxal phosphate</keyword>
<dbReference type="AlphaFoldDB" id="A0A6S6SRB0"/>
<dbReference type="SMART" id="SM01005">
    <property type="entry name" value="Ala_racemase_C"/>
    <property type="match status" value="1"/>
</dbReference>
<keyword evidence="3 7" id="KW-0413">Isomerase</keyword>
<proteinExistence type="predicted"/>
<dbReference type="PANTHER" id="PTHR30511">
    <property type="entry name" value="ALANINE RACEMASE"/>
    <property type="match status" value="1"/>
</dbReference>
<gene>
    <name evidence="7" type="ORF">HELGO_WM13016</name>
</gene>
<evidence type="ECO:0000256" key="1">
    <source>
        <dbReference type="ARBA" id="ARBA00001933"/>
    </source>
</evidence>
<dbReference type="Gene3D" id="2.40.37.10">
    <property type="entry name" value="Lyase, Ornithine Decarboxylase, Chain A, domain 1"/>
    <property type="match status" value="1"/>
</dbReference>
<comment type="cofactor">
    <cofactor evidence="1 4">
        <name>pyridoxal 5'-phosphate</name>
        <dbReference type="ChEBI" id="CHEBI:597326"/>
    </cofactor>
</comment>
<dbReference type="PRINTS" id="PR00992">
    <property type="entry name" value="ALARACEMASE"/>
</dbReference>
<reference evidence="7" key="1">
    <citation type="submission" date="2020-01" db="EMBL/GenBank/DDBJ databases">
        <authorList>
            <person name="Meier V. D."/>
            <person name="Meier V D."/>
        </authorList>
    </citation>
    <scope>NUCLEOTIDE SEQUENCE</scope>
    <source>
        <strain evidence="7">HLG_WM_MAG_05</strain>
    </source>
</reference>
<evidence type="ECO:0000259" key="6">
    <source>
        <dbReference type="SMART" id="SM01005"/>
    </source>
</evidence>
<dbReference type="GO" id="GO:0005829">
    <property type="term" value="C:cytosol"/>
    <property type="evidence" value="ECO:0007669"/>
    <property type="project" value="TreeGrafter"/>
</dbReference>
<dbReference type="SUPFAM" id="SSF50621">
    <property type="entry name" value="Alanine racemase C-terminal domain-like"/>
    <property type="match status" value="1"/>
</dbReference>
<dbReference type="GO" id="GO:0009252">
    <property type="term" value="P:peptidoglycan biosynthetic process"/>
    <property type="evidence" value="ECO:0007669"/>
    <property type="project" value="TreeGrafter"/>
</dbReference>
<dbReference type="NCBIfam" id="TIGR00492">
    <property type="entry name" value="alr"/>
    <property type="match status" value="1"/>
</dbReference>
<dbReference type="CDD" id="cd00430">
    <property type="entry name" value="PLPDE_III_AR"/>
    <property type="match status" value="1"/>
</dbReference>
<dbReference type="SUPFAM" id="SSF51419">
    <property type="entry name" value="PLP-binding barrel"/>
    <property type="match status" value="1"/>
</dbReference>
<dbReference type="PANTHER" id="PTHR30511:SF0">
    <property type="entry name" value="ALANINE RACEMASE, CATABOLIC-RELATED"/>
    <property type="match status" value="1"/>
</dbReference>
<dbReference type="InterPro" id="IPR011079">
    <property type="entry name" value="Ala_racemase_C"/>
</dbReference>
<name>A0A6S6SRB0_9BACT</name>
<feature type="binding site" evidence="5">
    <location>
        <position position="292"/>
    </location>
    <ligand>
        <name>substrate</name>
    </ligand>
</feature>
<dbReference type="InterPro" id="IPR001608">
    <property type="entry name" value="Ala_racemase_N"/>
</dbReference>
<accession>A0A6S6SRB0</accession>
<dbReference type="Gene3D" id="3.20.20.10">
    <property type="entry name" value="Alanine racemase"/>
    <property type="match status" value="1"/>
</dbReference>
<feature type="modified residue" description="N6-(pyridoxal phosphate)lysine" evidence="4">
    <location>
        <position position="33"/>
    </location>
</feature>
<evidence type="ECO:0000256" key="3">
    <source>
        <dbReference type="ARBA" id="ARBA00023235"/>
    </source>
</evidence>
<dbReference type="GO" id="GO:0030632">
    <property type="term" value="P:D-alanine biosynthetic process"/>
    <property type="evidence" value="ECO:0007669"/>
    <property type="project" value="TreeGrafter"/>
</dbReference>
<dbReference type="InterPro" id="IPR009006">
    <property type="entry name" value="Ala_racemase/Decarboxylase_C"/>
</dbReference>
<dbReference type="InterPro" id="IPR000821">
    <property type="entry name" value="Ala_racemase"/>
</dbReference>
<feature type="binding site" evidence="5">
    <location>
        <position position="116"/>
    </location>
    <ligand>
        <name>substrate</name>
    </ligand>
</feature>
<dbReference type="NCBIfam" id="NF000791">
    <property type="entry name" value="PRK00053.2-2"/>
    <property type="match status" value="1"/>
</dbReference>
<dbReference type="InterPro" id="IPR029066">
    <property type="entry name" value="PLP-binding_barrel"/>
</dbReference>
<protein>
    <submittedName>
        <fullName evidence="7">Alanine racemase (EC)</fullName>
        <ecNumber evidence="7">5.1.1.1</ecNumber>
    </submittedName>
</protein>
<dbReference type="Pfam" id="PF01168">
    <property type="entry name" value="Ala_racemase_N"/>
    <property type="match status" value="1"/>
</dbReference>
<dbReference type="GO" id="GO:0008784">
    <property type="term" value="F:alanine racemase activity"/>
    <property type="evidence" value="ECO:0007669"/>
    <property type="project" value="UniProtKB-EC"/>
</dbReference>
<evidence type="ECO:0000256" key="5">
    <source>
        <dbReference type="PIRSR" id="PIRSR600821-52"/>
    </source>
</evidence>
<dbReference type="EMBL" id="CACVAU010000025">
    <property type="protein sequence ID" value="CAA6807202.1"/>
    <property type="molecule type" value="Genomic_DNA"/>
</dbReference>
<dbReference type="EC" id="5.1.1.1" evidence="7"/>
<feature type="domain" description="Alanine racemase C-terminal" evidence="6">
    <location>
        <begin position="225"/>
        <end position="337"/>
    </location>
</feature>
<evidence type="ECO:0000256" key="2">
    <source>
        <dbReference type="ARBA" id="ARBA00022898"/>
    </source>
</evidence>
<sequence>MAFIKINKENFFHNLSQFVQKTGSKESIGIVLKDNAYGHGLELMAKLSQEFGLTQAVVRSYAEAKIIKPYFKHILVLGDQAIFDEQCSFTLNSLEDISKAQKGSMVELKVDTGMHRNGISFDELEEALELIKEKKLIFKGVMTHNRSADELSSELFWQQKKFKKVVGVTMSHSNVDSKSIRFHSFNSASALRLPCDNQDFIRLGIGAYGYSELPSVYESLNLKPVLSLHANRISTKTLKKGQRIGYGGTYIAPHNMTVSTYDLGYGDGWMRSSSLKPFITAENLPLLGRVSMDYIIVESSENEICIFNNAQNVAEQFQTIPYEITTLLKETTKRIIGL</sequence>
<dbReference type="GO" id="GO:0030170">
    <property type="term" value="F:pyridoxal phosphate binding"/>
    <property type="evidence" value="ECO:0007669"/>
    <property type="project" value="TreeGrafter"/>
</dbReference>
<evidence type="ECO:0000256" key="4">
    <source>
        <dbReference type="PIRSR" id="PIRSR600821-50"/>
    </source>
</evidence>
<dbReference type="Pfam" id="PF00842">
    <property type="entry name" value="Ala_racemase_C"/>
    <property type="match status" value="1"/>
</dbReference>
<organism evidence="7">
    <name type="scientific">uncultured Sulfurovum sp</name>
    <dbReference type="NCBI Taxonomy" id="269237"/>
    <lineage>
        <taxon>Bacteria</taxon>
        <taxon>Pseudomonadati</taxon>
        <taxon>Campylobacterota</taxon>
        <taxon>Epsilonproteobacteria</taxon>
        <taxon>Campylobacterales</taxon>
        <taxon>Sulfurovaceae</taxon>
        <taxon>Sulfurovum</taxon>
        <taxon>environmental samples</taxon>
    </lineage>
</organism>